<dbReference type="RefSeq" id="WP_277271535.1">
    <property type="nucleotide sequence ID" value="NZ_CAWVCY010000050.1"/>
</dbReference>
<organism evidence="8 9">
    <name type="scientific">Merdimonas faecis</name>
    <dbReference type="NCBI Taxonomy" id="1653435"/>
    <lineage>
        <taxon>Bacteria</taxon>
        <taxon>Bacillati</taxon>
        <taxon>Bacillota</taxon>
        <taxon>Clostridia</taxon>
        <taxon>Lachnospirales</taxon>
        <taxon>Lachnospiraceae</taxon>
        <taxon>Merdimonas</taxon>
    </lineage>
</organism>
<proteinExistence type="inferred from homology"/>
<evidence type="ECO:0000313" key="8">
    <source>
        <dbReference type="EMBL" id="HJH48931.1"/>
    </source>
</evidence>
<keyword evidence="5 6" id="KW-0472">Membrane</keyword>
<dbReference type="EMBL" id="DYXE01000013">
    <property type="protein sequence ID" value="HJH48931.1"/>
    <property type="molecule type" value="Genomic_DNA"/>
</dbReference>
<reference evidence="8" key="2">
    <citation type="submission" date="2021-09" db="EMBL/GenBank/DDBJ databases">
        <authorList>
            <person name="Gilroy R."/>
        </authorList>
    </citation>
    <scope>NUCLEOTIDE SEQUENCE</scope>
    <source>
        <strain evidence="8">USAMLcec4-12693</strain>
    </source>
</reference>
<feature type="transmembrane region" description="Helical" evidence="6">
    <location>
        <begin position="207"/>
        <end position="226"/>
    </location>
</feature>
<evidence type="ECO:0000256" key="1">
    <source>
        <dbReference type="ARBA" id="ARBA00004141"/>
    </source>
</evidence>
<dbReference type="GO" id="GO:0016020">
    <property type="term" value="C:membrane"/>
    <property type="evidence" value="ECO:0007669"/>
    <property type="project" value="UniProtKB-SubCell"/>
</dbReference>
<dbReference type="InterPro" id="IPR050638">
    <property type="entry name" value="AA-Vitamin_Transporters"/>
</dbReference>
<dbReference type="SUPFAM" id="SSF103481">
    <property type="entry name" value="Multidrug resistance efflux transporter EmrE"/>
    <property type="match status" value="2"/>
</dbReference>
<comment type="caution">
    <text evidence="8">The sequence shown here is derived from an EMBL/GenBank/DDBJ whole genome shotgun (WGS) entry which is preliminary data.</text>
</comment>
<evidence type="ECO:0000259" key="7">
    <source>
        <dbReference type="Pfam" id="PF00892"/>
    </source>
</evidence>
<dbReference type="AlphaFoldDB" id="A0A9D3AIS2"/>
<dbReference type="Proteomes" id="UP000813420">
    <property type="component" value="Unassembled WGS sequence"/>
</dbReference>
<dbReference type="PANTHER" id="PTHR32322">
    <property type="entry name" value="INNER MEMBRANE TRANSPORTER"/>
    <property type="match status" value="1"/>
</dbReference>
<dbReference type="InterPro" id="IPR037185">
    <property type="entry name" value="EmrE-like"/>
</dbReference>
<feature type="transmembrane region" description="Helical" evidence="6">
    <location>
        <begin position="36"/>
        <end position="56"/>
    </location>
</feature>
<feature type="domain" description="EamA" evidence="7">
    <location>
        <begin position="88"/>
        <end position="222"/>
    </location>
</feature>
<reference evidence="8" key="1">
    <citation type="journal article" date="2021" name="PeerJ">
        <title>Extensive microbial diversity within the chicken gut microbiome revealed by metagenomics and culture.</title>
        <authorList>
            <person name="Gilroy R."/>
            <person name="Ravi A."/>
            <person name="Getino M."/>
            <person name="Pursley I."/>
            <person name="Horton D.L."/>
            <person name="Alikhan N.F."/>
            <person name="Baker D."/>
            <person name="Gharbi K."/>
            <person name="Hall N."/>
            <person name="Watson M."/>
            <person name="Adriaenssens E.M."/>
            <person name="Foster-Nyarko E."/>
            <person name="Jarju S."/>
            <person name="Secka A."/>
            <person name="Antonio M."/>
            <person name="Oren A."/>
            <person name="Chaudhuri R.R."/>
            <person name="La Ragione R."/>
            <person name="Hildebrand F."/>
            <person name="Pallen M.J."/>
        </authorList>
    </citation>
    <scope>NUCLEOTIDE SEQUENCE</scope>
    <source>
        <strain evidence="8">USAMLcec4-12693</strain>
    </source>
</reference>
<dbReference type="PANTHER" id="PTHR32322:SF2">
    <property type="entry name" value="EAMA DOMAIN-CONTAINING PROTEIN"/>
    <property type="match status" value="1"/>
</dbReference>
<evidence type="ECO:0000256" key="6">
    <source>
        <dbReference type="SAM" id="Phobius"/>
    </source>
</evidence>
<keyword evidence="4 6" id="KW-1133">Transmembrane helix</keyword>
<dbReference type="InterPro" id="IPR000620">
    <property type="entry name" value="EamA_dom"/>
</dbReference>
<feature type="transmembrane region" description="Helical" evidence="6">
    <location>
        <begin position="92"/>
        <end position="111"/>
    </location>
</feature>
<feature type="transmembrane region" description="Helical" evidence="6">
    <location>
        <begin position="151"/>
        <end position="169"/>
    </location>
</feature>
<comment type="similarity">
    <text evidence="2">Belongs to the EamA transporter family.</text>
</comment>
<evidence type="ECO:0000256" key="3">
    <source>
        <dbReference type="ARBA" id="ARBA00022692"/>
    </source>
</evidence>
<comment type="subcellular location">
    <subcellularLocation>
        <location evidence="1">Membrane</location>
        <topology evidence="1">Multi-pass membrane protein</topology>
    </subcellularLocation>
</comment>
<keyword evidence="3 6" id="KW-0812">Transmembrane</keyword>
<evidence type="ECO:0000256" key="4">
    <source>
        <dbReference type="ARBA" id="ARBA00022989"/>
    </source>
</evidence>
<sequence>MHKKVSWKTWLPSSLCCAGAYISCNLALNLTAATNVGFIMSLPVLFTPFLASVIFHRPYVFKKLPLQLLTIAGLFLLCCNGGVFSFGIGEALALLDAFCLAGVLVFGESAMKEMDVTAVTAAQIGVTMVLSLAGALLFGDITVLAGVQPDAWLVVLYLAGGCTILAYLLQNHAVTHLSASVVSMLQCTQPILTSAAAFFLLGETLSGPGLIGAVLIILCLILDGRLDARLYSSTKRGVE</sequence>
<evidence type="ECO:0000256" key="2">
    <source>
        <dbReference type="ARBA" id="ARBA00007362"/>
    </source>
</evidence>
<dbReference type="Pfam" id="PF00892">
    <property type="entry name" value="EamA"/>
    <property type="match status" value="1"/>
</dbReference>
<evidence type="ECO:0000256" key="5">
    <source>
        <dbReference type="ARBA" id="ARBA00023136"/>
    </source>
</evidence>
<feature type="transmembrane region" description="Helical" evidence="6">
    <location>
        <begin position="68"/>
        <end position="86"/>
    </location>
</feature>
<protein>
    <submittedName>
        <fullName evidence="8">DMT family transporter</fullName>
    </submittedName>
</protein>
<feature type="transmembrane region" description="Helical" evidence="6">
    <location>
        <begin position="118"/>
        <end position="139"/>
    </location>
</feature>
<accession>A0A9D3AIS2</accession>
<gene>
    <name evidence="8" type="ORF">K8V39_01560</name>
</gene>
<evidence type="ECO:0000313" key="9">
    <source>
        <dbReference type="Proteomes" id="UP000813420"/>
    </source>
</evidence>
<name>A0A9D3AIS2_9FIRM</name>
<dbReference type="Gene3D" id="1.10.3730.20">
    <property type="match status" value="1"/>
</dbReference>